<name>A0A1I2M0N3_9BACI</name>
<organism evidence="2 3">
    <name type="scientific">Halobacillus alkaliphilus</name>
    <dbReference type="NCBI Taxonomy" id="396056"/>
    <lineage>
        <taxon>Bacteria</taxon>
        <taxon>Bacillati</taxon>
        <taxon>Bacillota</taxon>
        <taxon>Bacilli</taxon>
        <taxon>Bacillales</taxon>
        <taxon>Bacillaceae</taxon>
        <taxon>Halobacillus</taxon>
    </lineage>
</organism>
<sequence length="58" mass="6667">MNTISLMIFLLLCLLFLGNGIYQGIANESWTALIIAIIVIIFGARSMWKRQNKKRPRD</sequence>
<dbReference type="EMBL" id="FOOG01000010">
    <property type="protein sequence ID" value="SFF82851.1"/>
    <property type="molecule type" value="Genomic_DNA"/>
</dbReference>
<dbReference type="Proteomes" id="UP000198897">
    <property type="component" value="Unassembled WGS sequence"/>
</dbReference>
<proteinExistence type="predicted"/>
<protein>
    <submittedName>
        <fullName evidence="2">Uncharacterized protein</fullName>
    </submittedName>
</protein>
<accession>A0A1I2M0N3</accession>
<evidence type="ECO:0000313" key="2">
    <source>
        <dbReference type="EMBL" id="SFF82851.1"/>
    </source>
</evidence>
<dbReference type="AlphaFoldDB" id="A0A1I2M0N3"/>
<keyword evidence="3" id="KW-1185">Reference proteome</keyword>
<keyword evidence="1" id="KW-0472">Membrane</keyword>
<dbReference type="RefSeq" id="WP_014645080.1">
    <property type="nucleotide sequence ID" value="NZ_FOOG01000010.1"/>
</dbReference>
<evidence type="ECO:0000256" key="1">
    <source>
        <dbReference type="SAM" id="Phobius"/>
    </source>
</evidence>
<gene>
    <name evidence="2" type="ORF">SAMN05216353_11067</name>
</gene>
<reference evidence="3" key="1">
    <citation type="submission" date="2016-10" db="EMBL/GenBank/DDBJ databases">
        <authorList>
            <person name="Varghese N."/>
            <person name="Submissions S."/>
        </authorList>
    </citation>
    <scope>NUCLEOTIDE SEQUENCE [LARGE SCALE GENOMIC DNA]</scope>
    <source>
        <strain evidence="3">FP5</strain>
    </source>
</reference>
<evidence type="ECO:0000313" key="3">
    <source>
        <dbReference type="Proteomes" id="UP000198897"/>
    </source>
</evidence>
<feature type="transmembrane region" description="Helical" evidence="1">
    <location>
        <begin position="30"/>
        <end position="48"/>
    </location>
</feature>
<keyword evidence="1" id="KW-1133">Transmembrane helix</keyword>
<keyword evidence="1" id="KW-0812">Transmembrane</keyword>